<dbReference type="InterPro" id="IPR036259">
    <property type="entry name" value="MFS_trans_sf"/>
</dbReference>
<evidence type="ECO:0000256" key="2">
    <source>
        <dbReference type="ARBA" id="ARBA00010992"/>
    </source>
</evidence>
<dbReference type="PANTHER" id="PTHR48021:SF37">
    <property type="entry name" value="SUGAR TRANSPORTER ERD6-LIKE 16"/>
    <property type="match status" value="1"/>
</dbReference>
<evidence type="ECO:0000259" key="8">
    <source>
        <dbReference type="PROSITE" id="PS50850"/>
    </source>
</evidence>
<evidence type="ECO:0000256" key="4">
    <source>
        <dbReference type="ARBA" id="ARBA00022692"/>
    </source>
</evidence>
<dbReference type="Gene3D" id="1.20.1250.20">
    <property type="entry name" value="MFS general substrate transporter like domains"/>
    <property type="match status" value="1"/>
</dbReference>
<comment type="subcellular location">
    <subcellularLocation>
        <location evidence="1">Membrane</location>
        <topology evidence="1">Multi-pass membrane protein</topology>
    </subcellularLocation>
</comment>
<evidence type="ECO:0000256" key="1">
    <source>
        <dbReference type="ARBA" id="ARBA00004141"/>
    </source>
</evidence>
<dbReference type="InterPro" id="IPR005828">
    <property type="entry name" value="MFS_sugar_transport-like"/>
</dbReference>
<dbReference type="SUPFAM" id="SSF103473">
    <property type="entry name" value="MFS general substrate transporter"/>
    <property type="match status" value="1"/>
</dbReference>
<comment type="similarity">
    <text evidence="2">Belongs to the major facilitator superfamily. Sugar transporter (TC 2.A.1.1) family.</text>
</comment>
<keyword evidence="5 7" id="KW-1133">Transmembrane helix</keyword>
<keyword evidence="10" id="KW-1185">Reference proteome</keyword>
<name>A0A1Q3BSV5_CEPFO</name>
<evidence type="ECO:0000313" key="9">
    <source>
        <dbReference type="EMBL" id="GAV70999.1"/>
    </source>
</evidence>
<dbReference type="InterPro" id="IPR020846">
    <property type="entry name" value="MFS_dom"/>
</dbReference>
<protein>
    <submittedName>
        <fullName evidence="9">Sugar_tr domain-containing protein</fullName>
    </submittedName>
</protein>
<evidence type="ECO:0000256" key="5">
    <source>
        <dbReference type="ARBA" id="ARBA00022989"/>
    </source>
</evidence>
<reference evidence="10" key="1">
    <citation type="submission" date="2016-04" db="EMBL/GenBank/DDBJ databases">
        <title>Cephalotus genome sequencing.</title>
        <authorList>
            <person name="Fukushima K."/>
            <person name="Hasebe M."/>
            <person name="Fang X."/>
        </authorList>
    </citation>
    <scope>NUCLEOTIDE SEQUENCE [LARGE SCALE GENOMIC DNA]</scope>
    <source>
        <strain evidence="10">cv. St1</strain>
    </source>
</reference>
<dbReference type="GO" id="GO:0022857">
    <property type="term" value="F:transmembrane transporter activity"/>
    <property type="evidence" value="ECO:0007669"/>
    <property type="project" value="InterPro"/>
</dbReference>
<organism evidence="9 10">
    <name type="scientific">Cephalotus follicularis</name>
    <name type="common">Albany pitcher plant</name>
    <dbReference type="NCBI Taxonomy" id="3775"/>
    <lineage>
        <taxon>Eukaryota</taxon>
        <taxon>Viridiplantae</taxon>
        <taxon>Streptophyta</taxon>
        <taxon>Embryophyta</taxon>
        <taxon>Tracheophyta</taxon>
        <taxon>Spermatophyta</taxon>
        <taxon>Magnoliopsida</taxon>
        <taxon>eudicotyledons</taxon>
        <taxon>Gunneridae</taxon>
        <taxon>Pentapetalae</taxon>
        <taxon>rosids</taxon>
        <taxon>fabids</taxon>
        <taxon>Oxalidales</taxon>
        <taxon>Cephalotaceae</taxon>
        <taxon>Cephalotus</taxon>
    </lineage>
</organism>
<dbReference type="GO" id="GO:0016020">
    <property type="term" value="C:membrane"/>
    <property type="evidence" value="ECO:0007669"/>
    <property type="project" value="UniProtKB-SubCell"/>
</dbReference>
<comment type="caution">
    <text evidence="9">The sequence shown here is derived from an EMBL/GenBank/DDBJ whole genome shotgun (WGS) entry which is preliminary data.</text>
</comment>
<accession>A0A1Q3BSV5</accession>
<feature type="transmembrane region" description="Helical" evidence="7">
    <location>
        <begin position="21"/>
        <end position="40"/>
    </location>
</feature>
<dbReference type="InterPro" id="IPR050549">
    <property type="entry name" value="MFS_Trehalose_Transporter"/>
</dbReference>
<dbReference type="PROSITE" id="PS50850">
    <property type="entry name" value="MFS"/>
    <property type="match status" value="1"/>
</dbReference>
<gene>
    <name evidence="9" type="ORF">CFOL_v3_14494</name>
</gene>
<feature type="domain" description="Major facilitator superfamily (MFS) profile" evidence="8">
    <location>
        <begin position="1"/>
        <end position="154"/>
    </location>
</feature>
<dbReference type="EMBL" id="BDDD01000858">
    <property type="protein sequence ID" value="GAV70999.1"/>
    <property type="molecule type" value="Genomic_DNA"/>
</dbReference>
<evidence type="ECO:0000256" key="6">
    <source>
        <dbReference type="ARBA" id="ARBA00023136"/>
    </source>
</evidence>
<keyword evidence="6 7" id="KW-0472">Membrane</keyword>
<dbReference type="Pfam" id="PF00083">
    <property type="entry name" value="Sugar_tr"/>
    <property type="match status" value="1"/>
</dbReference>
<keyword evidence="3" id="KW-0762">Sugar transport</keyword>
<dbReference type="AlphaFoldDB" id="A0A1Q3BSV5"/>
<evidence type="ECO:0000313" key="10">
    <source>
        <dbReference type="Proteomes" id="UP000187406"/>
    </source>
</evidence>
<evidence type="ECO:0000256" key="7">
    <source>
        <dbReference type="SAM" id="Phobius"/>
    </source>
</evidence>
<evidence type="ECO:0000256" key="3">
    <source>
        <dbReference type="ARBA" id="ARBA00022597"/>
    </source>
</evidence>
<dbReference type="STRING" id="3775.A0A1Q3BSV5"/>
<dbReference type="InParanoid" id="A0A1Q3BSV5"/>
<proteinExistence type="inferred from homology"/>
<feature type="transmembrane region" description="Helical" evidence="7">
    <location>
        <begin position="46"/>
        <end position="63"/>
    </location>
</feature>
<keyword evidence="4 7" id="KW-0812">Transmembrane</keyword>
<dbReference type="PANTHER" id="PTHR48021">
    <property type="match status" value="1"/>
</dbReference>
<keyword evidence="3" id="KW-0813">Transport</keyword>
<sequence length="154" mass="16950">MVLVFIIEIAPTNLCGGLTTLNQLLIFIGASLAFLVGSTITWRTLALRGLIPCIILVVGLCFVPESPRWLAKVGLKNEYQVALLKVCGINADISHEAAAFRVYNETFRSLPKARMLDVSVGNCFRFVVIGVAFGMPKICTKNIYWVVCALVPRY</sequence>
<dbReference type="Proteomes" id="UP000187406">
    <property type="component" value="Unassembled WGS sequence"/>
</dbReference>
<dbReference type="OrthoDB" id="6133115at2759"/>